<dbReference type="PANTHER" id="PTHR43833:SF7">
    <property type="entry name" value="KTR SYSTEM POTASSIUM UPTAKE PROTEIN C"/>
    <property type="match status" value="1"/>
</dbReference>
<dbReference type="Pfam" id="PF02080">
    <property type="entry name" value="TrkA_C"/>
    <property type="match status" value="1"/>
</dbReference>
<dbReference type="Pfam" id="PF02254">
    <property type="entry name" value="TrkA_N"/>
    <property type="match status" value="1"/>
</dbReference>
<feature type="domain" description="RCK N-terminal" evidence="1">
    <location>
        <begin position="12"/>
        <end position="134"/>
    </location>
</feature>
<dbReference type="PROSITE" id="PS51201">
    <property type="entry name" value="RCK_N"/>
    <property type="match status" value="1"/>
</dbReference>
<dbReference type="EMBL" id="CP076683">
    <property type="protein sequence ID" value="QWV17813.1"/>
    <property type="molecule type" value="Genomic_DNA"/>
</dbReference>
<dbReference type="InterPro" id="IPR036291">
    <property type="entry name" value="NAD(P)-bd_dom_sf"/>
</dbReference>
<dbReference type="PANTHER" id="PTHR43833">
    <property type="entry name" value="POTASSIUM CHANNEL PROTEIN 2-RELATED-RELATED"/>
    <property type="match status" value="1"/>
</dbReference>
<dbReference type="InterPro" id="IPR036721">
    <property type="entry name" value="RCK_C_sf"/>
</dbReference>
<dbReference type="EMBL" id="QNTV01000003">
    <property type="protein sequence ID" value="RBA60461.1"/>
    <property type="molecule type" value="Genomic_DNA"/>
</dbReference>
<feature type="domain" description="RCK C-terminal" evidence="2">
    <location>
        <begin position="144"/>
        <end position="227"/>
    </location>
</feature>
<organism evidence="4 5">
    <name type="scientific">Stutzerimonas zhaodongensis</name>
    <dbReference type="NCBI Taxonomy" id="1176257"/>
    <lineage>
        <taxon>Bacteria</taxon>
        <taxon>Pseudomonadati</taxon>
        <taxon>Pseudomonadota</taxon>
        <taxon>Gammaproteobacteria</taxon>
        <taxon>Pseudomonadales</taxon>
        <taxon>Pseudomonadaceae</taxon>
        <taxon>Stutzerimonas</taxon>
    </lineage>
</organism>
<dbReference type="AlphaFoldDB" id="A0A365PXB1"/>
<dbReference type="InterPro" id="IPR050721">
    <property type="entry name" value="Trk_Ktr_HKT_K-transport"/>
</dbReference>
<keyword evidence="6" id="KW-1185">Reference proteome</keyword>
<dbReference type="GO" id="GO:0008324">
    <property type="term" value="F:monoatomic cation transmembrane transporter activity"/>
    <property type="evidence" value="ECO:0007669"/>
    <property type="project" value="InterPro"/>
</dbReference>
<dbReference type="Proteomes" id="UP000252554">
    <property type="component" value="Unassembled WGS sequence"/>
</dbReference>
<dbReference type="PROSITE" id="PS51202">
    <property type="entry name" value="RCK_C"/>
    <property type="match status" value="1"/>
</dbReference>
<reference evidence="4 5" key="1">
    <citation type="submission" date="2018-06" db="EMBL/GenBank/DDBJ databases">
        <title>Whole genome sequencing of four bacterial strains from South Shetland trench revealing bio-synthetic gene clusters.</title>
        <authorList>
            <person name="Abdel-Mageed W.M."/>
            <person name="Lehri B."/>
            <person name="Jarmusch S.A."/>
            <person name="Miranda K."/>
            <person name="Goodfellow M."/>
            <person name="Jaspars M."/>
            <person name="Karlyshev A.V."/>
        </authorList>
    </citation>
    <scope>NUCLEOTIDE SEQUENCE [LARGE SCALE GENOMIC DNA]</scope>
    <source>
        <strain evidence="4 5">SST2</strain>
    </source>
</reference>
<reference evidence="3 6" key="2">
    <citation type="submission" date="2021-06" db="EMBL/GenBank/DDBJ databases">
        <title>Microbial metabolic specificity influences pelagic lipid remineralization.</title>
        <authorList>
            <person name="Behrendt L."/>
            <person name="Hunter J.E."/>
            <person name="Alcolombri U."/>
            <person name="Smriga S."/>
            <person name="Mincer T."/>
            <person name="Lowenstein D.P."/>
            <person name="Peaudecerf F.J."/>
            <person name="Fernandez V.I."/>
            <person name="Fredricks H."/>
            <person name="Almblad H."/>
            <person name="Harrison J.J."/>
            <person name="Stocker R."/>
            <person name="Van Mooy B.A.S."/>
        </authorList>
    </citation>
    <scope>NUCLEOTIDE SEQUENCE [LARGE SCALE GENOMIC DNA]</scope>
    <source>
        <strain evidence="3 6">A252</strain>
    </source>
</reference>
<accession>A0A365PXB1</accession>
<name>A0A365PXB1_9GAMM</name>
<evidence type="ECO:0000313" key="3">
    <source>
        <dbReference type="EMBL" id="QWV17813.1"/>
    </source>
</evidence>
<evidence type="ECO:0000259" key="1">
    <source>
        <dbReference type="PROSITE" id="PS51201"/>
    </source>
</evidence>
<evidence type="ECO:0000259" key="2">
    <source>
        <dbReference type="PROSITE" id="PS51202"/>
    </source>
</evidence>
<gene>
    <name evidence="4" type="ORF">DQ403_07100</name>
    <name evidence="3" type="ORF">KQ248_03700</name>
</gene>
<protein>
    <submittedName>
        <fullName evidence="4">TrkA family potassium uptake protein</fullName>
    </submittedName>
</protein>
<evidence type="ECO:0000313" key="6">
    <source>
        <dbReference type="Proteomes" id="UP000683436"/>
    </source>
</evidence>
<dbReference type="Gene3D" id="3.30.70.1450">
    <property type="entry name" value="Regulator of K+ conductance, C-terminal domain"/>
    <property type="match status" value="1"/>
</dbReference>
<dbReference type="InterPro" id="IPR003148">
    <property type="entry name" value="RCK_N"/>
</dbReference>
<dbReference type="RefSeq" id="WP_128119765.1">
    <property type="nucleotide sequence ID" value="NZ_CP076683.1"/>
</dbReference>
<dbReference type="Gene3D" id="3.40.50.720">
    <property type="entry name" value="NAD(P)-binding Rossmann-like Domain"/>
    <property type="match status" value="1"/>
</dbReference>
<dbReference type="SUPFAM" id="SSF51735">
    <property type="entry name" value="NAD(P)-binding Rossmann-fold domains"/>
    <property type="match status" value="1"/>
</dbReference>
<evidence type="ECO:0000313" key="4">
    <source>
        <dbReference type="EMBL" id="RBA60461.1"/>
    </source>
</evidence>
<dbReference type="InterPro" id="IPR006037">
    <property type="entry name" value="RCK_C"/>
</dbReference>
<proteinExistence type="predicted"/>
<evidence type="ECO:0000313" key="5">
    <source>
        <dbReference type="Proteomes" id="UP000252554"/>
    </source>
</evidence>
<dbReference type="GO" id="GO:0006813">
    <property type="term" value="P:potassium ion transport"/>
    <property type="evidence" value="ECO:0007669"/>
    <property type="project" value="InterPro"/>
</dbReference>
<dbReference type="Proteomes" id="UP000683436">
    <property type="component" value="Chromosome"/>
</dbReference>
<sequence length="227" mass="24703">MLDNLFGKTFENDSVAVIGLGRFGSAVADSLTSMGHEVLGIDSNSANVQQWVDRLTHVAQADSTDVRALRQLGVDQFRHVVVSIGTDLEASVLTVLALQEIGVPDIWAKALSKRHGLILERTGAHHVVYPETSMGERVAHLVTGKMFEFIEFDDGFAIASTHAPKRIHNKTLADSGVRTHYGVTIVGVKRTHEDFIYAKPETLIHPGDILIVAGETKRVEKFAAAKG</sequence>
<dbReference type="SUPFAM" id="SSF116726">
    <property type="entry name" value="TrkA C-terminal domain-like"/>
    <property type="match status" value="1"/>
</dbReference>